<feature type="repeat" description="WD" evidence="3">
    <location>
        <begin position="346"/>
        <end position="385"/>
    </location>
</feature>
<evidence type="ECO:0000256" key="1">
    <source>
        <dbReference type="ARBA" id="ARBA00022574"/>
    </source>
</evidence>
<protein>
    <recommendedName>
        <fullName evidence="4">F-box domain-containing protein</fullName>
    </recommendedName>
</protein>
<organism evidence="5 6">
    <name type="scientific">Trichobilharzia regenti</name>
    <name type="common">Nasal bird schistosome</name>
    <dbReference type="NCBI Taxonomy" id="157069"/>
    <lineage>
        <taxon>Eukaryota</taxon>
        <taxon>Metazoa</taxon>
        <taxon>Spiralia</taxon>
        <taxon>Lophotrochozoa</taxon>
        <taxon>Platyhelminthes</taxon>
        <taxon>Trematoda</taxon>
        <taxon>Digenea</taxon>
        <taxon>Strigeidida</taxon>
        <taxon>Schistosomatoidea</taxon>
        <taxon>Schistosomatidae</taxon>
        <taxon>Trichobilharzia</taxon>
    </lineage>
</organism>
<evidence type="ECO:0000313" key="6">
    <source>
        <dbReference type="WBParaSite" id="TREG1_71330.1"/>
    </source>
</evidence>
<dbReference type="PROSITE" id="PS50294">
    <property type="entry name" value="WD_REPEATS_REGION"/>
    <property type="match status" value="3"/>
</dbReference>
<feature type="domain" description="F-box" evidence="4">
    <location>
        <begin position="85"/>
        <end position="131"/>
    </location>
</feature>
<keyword evidence="5" id="KW-1185">Reference proteome</keyword>
<dbReference type="Proteomes" id="UP000050795">
    <property type="component" value="Unassembled WGS sequence"/>
</dbReference>
<sequence length="601" mass="67758">MKSENGATLPFNTDTLVSVLSQNLELNLKPHQVLQLIKKLSNNLTGQQKTNLLEHLLGLTTIGHFESLRLATHLHSSCHRMPDCCDFVTWLPAELTLRIFSYLSWKSLVICSEVNKSWLKYARHPELYRHLCMQPQWSSPIQQKSQLFNKLMLSSGCNYRVQDENINKSDSLTKHSVDINWLNVFKKRVCLRRNFRLGKHRIRRFNGHSGAVYCVDCDAYRIVSGSADATIRVWNIRTNAKWSVQTLRGHSDAVRCVQLLSLPHHLSNNSNNLNNTNNNSPPVHCIHESIASIPCSLCKLDPTINYPNCWEPPEVLLISGSADTTLKLWHLSSTPNWSRIACTCTLQGHTDTVRCVQADHEKVISGSYDCTLRLWSIHSGQVKRIFRGHSAGITCLVYSDNLLYSGSLDNTVRIWNISTGVCYYTLARPIFSSNLPEVSISSSVSCLHLDYAQNRLVVAYHDGVVLTKHLSVLVELMKPHQRDNTYNTTTNSISSSSSNNGDQSHSIAHWSLSSDTIYLDEYLYTNDYKSGTLIRCLTGDAWHIICGSDDKSIKVWQVGDNKFVNSLQEHEDGVTCAVISGSVIISGSYDKTVILYDFDVI</sequence>
<keyword evidence="2" id="KW-0677">Repeat</keyword>
<dbReference type="Pfam" id="PF00400">
    <property type="entry name" value="WD40"/>
    <property type="match status" value="4"/>
</dbReference>
<dbReference type="InterPro" id="IPR001680">
    <property type="entry name" value="WD40_rpt"/>
</dbReference>
<name>A0AA85K9K3_TRIRE</name>
<dbReference type="PROSITE" id="PS50082">
    <property type="entry name" value="WD_REPEATS_2"/>
    <property type="match status" value="4"/>
</dbReference>
<reference evidence="6" key="2">
    <citation type="submission" date="2023-11" db="UniProtKB">
        <authorList>
            <consortium name="WormBaseParasite"/>
        </authorList>
    </citation>
    <scope>IDENTIFICATION</scope>
</reference>
<dbReference type="SMART" id="SM00320">
    <property type="entry name" value="WD40"/>
    <property type="match status" value="6"/>
</dbReference>
<feature type="repeat" description="WD" evidence="3">
    <location>
        <begin position="310"/>
        <end position="333"/>
    </location>
</feature>
<dbReference type="PANTHER" id="PTHR19848">
    <property type="entry name" value="WD40 REPEAT PROTEIN"/>
    <property type="match status" value="1"/>
</dbReference>
<keyword evidence="1 3" id="KW-0853">WD repeat</keyword>
<evidence type="ECO:0000259" key="4">
    <source>
        <dbReference type="PROSITE" id="PS50181"/>
    </source>
</evidence>
<dbReference type="InterPro" id="IPR019775">
    <property type="entry name" value="WD40_repeat_CS"/>
</dbReference>
<dbReference type="SUPFAM" id="SSF50978">
    <property type="entry name" value="WD40 repeat-like"/>
    <property type="match status" value="2"/>
</dbReference>
<dbReference type="Pfam" id="PF12937">
    <property type="entry name" value="F-box-like"/>
    <property type="match status" value="1"/>
</dbReference>
<dbReference type="CDD" id="cd00200">
    <property type="entry name" value="WD40"/>
    <property type="match status" value="1"/>
</dbReference>
<dbReference type="WBParaSite" id="TREG1_71330.1">
    <property type="protein sequence ID" value="TREG1_71330.1"/>
    <property type="gene ID" value="TREG1_71330"/>
</dbReference>
<dbReference type="PROSITE" id="PS00678">
    <property type="entry name" value="WD_REPEATS_1"/>
    <property type="match status" value="2"/>
</dbReference>
<dbReference type="PANTHER" id="PTHR19848:SF8">
    <property type="entry name" value="F-BOX AND WD REPEAT DOMAIN CONTAINING 7"/>
    <property type="match status" value="1"/>
</dbReference>
<dbReference type="InterPro" id="IPR036047">
    <property type="entry name" value="F-box-like_dom_sf"/>
</dbReference>
<evidence type="ECO:0000256" key="2">
    <source>
        <dbReference type="ARBA" id="ARBA00022737"/>
    </source>
</evidence>
<dbReference type="Gene3D" id="1.20.1280.50">
    <property type="match status" value="1"/>
</dbReference>
<evidence type="ECO:0000313" key="5">
    <source>
        <dbReference type="Proteomes" id="UP000050795"/>
    </source>
</evidence>
<dbReference type="SUPFAM" id="SSF81383">
    <property type="entry name" value="F-box domain"/>
    <property type="match status" value="1"/>
</dbReference>
<dbReference type="InterPro" id="IPR020472">
    <property type="entry name" value="WD40_PAC1"/>
</dbReference>
<dbReference type="PROSITE" id="PS50181">
    <property type="entry name" value="FBOX"/>
    <property type="match status" value="1"/>
</dbReference>
<feature type="repeat" description="WD" evidence="3">
    <location>
        <begin position="205"/>
        <end position="244"/>
    </location>
</feature>
<dbReference type="PRINTS" id="PR00320">
    <property type="entry name" value="GPROTEINBRPT"/>
</dbReference>
<proteinExistence type="predicted"/>
<dbReference type="InterPro" id="IPR036322">
    <property type="entry name" value="WD40_repeat_dom_sf"/>
</dbReference>
<evidence type="ECO:0000256" key="3">
    <source>
        <dbReference type="PROSITE-ProRule" id="PRU00221"/>
    </source>
</evidence>
<accession>A0AA85K9K3</accession>
<reference evidence="5" key="1">
    <citation type="submission" date="2022-06" db="EMBL/GenBank/DDBJ databases">
        <authorList>
            <person name="Berger JAMES D."/>
            <person name="Berger JAMES D."/>
        </authorList>
    </citation>
    <scope>NUCLEOTIDE SEQUENCE [LARGE SCALE GENOMIC DNA]</scope>
</reference>
<dbReference type="SMART" id="SM00256">
    <property type="entry name" value="FBOX"/>
    <property type="match status" value="1"/>
</dbReference>
<dbReference type="InterPro" id="IPR015943">
    <property type="entry name" value="WD40/YVTN_repeat-like_dom_sf"/>
</dbReference>
<dbReference type="Gene3D" id="2.130.10.10">
    <property type="entry name" value="YVTN repeat-like/Quinoprotein amine dehydrogenase"/>
    <property type="match status" value="3"/>
</dbReference>
<dbReference type="AlphaFoldDB" id="A0AA85K9K3"/>
<feature type="repeat" description="WD" evidence="3">
    <location>
        <begin position="386"/>
        <end position="425"/>
    </location>
</feature>
<dbReference type="InterPro" id="IPR001810">
    <property type="entry name" value="F-box_dom"/>
</dbReference>